<name>A0ABX0PAB9_9BURK</name>
<keyword evidence="4" id="KW-1185">Reference proteome</keyword>
<dbReference type="RefSeq" id="WP_166858643.1">
    <property type="nucleotide sequence ID" value="NZ_JAAQOM010000004.1"/>
</dbReference>
<gene>
    <name evidence="3" type="ORF">HAV22_09020</name>
</gene>
<feature type="compositionally biased region" description="Basic and acidic residues" evidence="1">
    <location>
        <begin position="26"/>
        <end position="44"/>
    </location>
</feature>
<proteinExistence type="predicted"/>
<comment type="caution">
    <text evidence="3">The sequence shown here is derived from an EMBL/GenBank/DDBJ whole genome shotgun (WGS) entry which is preliminary data.</text>
</comment>
<evidence type="ECO:0000256" key="2">
    <source>
        <dbReference type="SAM" id="SignalP"/>
    </source>
</evidence>
<evidence type="ECO:0000313" key="4">
    <source>
        <dbReference type="Proteomes" id="UP000716322"/>
    </source>
</evidence>
<reference evidence="3 4" key="1">
    <citation type="submission" date="2020-03" db="EMBL/GenBank/DDBJ databases">
        <title>Genome sequence of strain Massilia sp. TW-1.</title>
        <authorList>
            <person name="Chaudhary D.K."/>
        </authorList>
    </citation>
    <scope>NUCLEOTIDE SEQUENCE [LARGE SCALE GENOMIC DNA]</scope>
    <source>
        <strain evidence="3 4">TW-1</strain>
    </source>
</reference>
<organism evidence="3 4">
    <name type="scientific">Telluria antibiotica</name>
    <dbReference type="NCBI Taxonomy" id="2717319"/>
    <lineage>
        <taxon>Bacteria</taxon>
        <taxon>Pseudomonadati</taxon>
        <taxon>Pseudomonadota</taxon>
        <taxon>Betaproteobacteria</taxon>
        <taxon>Burkholderiales</taxon>
        <taxon>Oxalobacteraceae</taxon>
        <taxon>Telluria group</taxon>
        <taxon>Telluria</taxon>
    </lineage>
</organism>
<protein>
    <submittedName>
        <fullName evidence="3">Uncharacterized protein</fullName>
    </submittedName>
</protein>
<sequence>MKHGLKLAGMIAAIALQLPAHADEKPDGLKAECHKRSAPDRDGARSGCAKNVVPSNTEAVSGTCAMVHSASSNCTGL</sequence>
<feature type="chain" id="PRO_5045853703" evidence="2">
    <location>
        <begin position="23"/>
        <end position="77"/>
    </location>
</feature>
<evidence type="ECO:0000313" key="3">
    <source>
        <dbReference type="EMBL" id="NIA53792.1"/>
    </source>
</evidence>
<feature type="region of interest" description="Disordered" evidence="1">
    <location>
        <begin position="26"/>
        <end position="50"/>
    </location>
</feature>
<dbReference type="Proteomes" id="UP000716322">
    <property type="component" value="Unassembled WGS sequence"/>
</dbReference>
<dbReference type="EMBL" id="JAAQOM010000004">
    <property type="protein sequence ID" value="NIA53792.1"/>
    <property type="molecule type" value="Genomic_DNA"/>
</dbReference>
<keyword evidence="2" id="KW-0732">Signal</keyword>
<feature type="signal peptide" evidence="2">
    <location>
        <begin position="1"/>
        <end position="22"/>
    </location>
</feature>
<accession>A0ABX0PAB9</accession>
<evidence type="ECO:0000256" key="1">
    <source>
        <dbReference type="SAM" id="MobiDB-lite"/>
    </source>
</evidence>